<dbReference type="SUPFAM" id="SSF54695">
    <property type="entry name" value="POZ domain"/>
    <property type="match status" value="1"/>
</dbReference>
<evidence type="ECO:0000256" key="1">
    <source>
        <dbReference type="ARBA" id="ARBA00002668"/>
    </source>
</evidence>
<comment type="pathway">
    <text evidence="2">Protein modification; protein ubiquitination.</text>
</comment>
<evidence type="ECO:0000256" key="2">
    <source>
        <dbReference type="ARBA" id="ARBA00004906"/>
    </source>
</evidence>
<sequence>MSALNAIWVFEKFFRNLSSNNAFFSFGDKGTSDVVLRLRNSEGRPEWFYSHSSVLVSKSRFFADRLSNPGSGSCIEIHCSDSTYDHHVNLLRLLYLPTDSLLDSLDSVQSALAVLRLAIAFRCEDVTNCCIQYLEAVPWEDKEEEQIVKEVSELGPVAMPILARIQPVDLSATKNVFISAVRFATSIGGSCPPFGDELKTSAQEQVEFMLGGDEDTPLVTADDEVKSVVKSGLSQVCSLFENELSSFLLVPDITAETAETRILQCLSDVEWMCNILPKMDLMKDFVCSWGGMSRKILEIVEDKKLDNAMWVLKVKLIEVTGKVLEAVGYGNVILPAPCRVQLLKTWLPYIRKIKPLLDAKADEDTDFPYKMDEDLCQSIEGAIVSLVLALPSNDQADILTDWMKTEQLKYPDLSEAFEVWCYRTKSAKRRLMEGLDRVGNTTISL</sequence>
<dbReference type="PANTHER" id="PTHR31060:SF7">
    <property type="entry name" value="OS06G0129200 PROTEIN"/>
    <property type="match status" value="1"/>
</dbReference>
<proteinExistence type="predicted"/>
<dbReference type="UniPathway" id="UPA00143"/>
<dbReference type="InterPro" id="IPR058039">
    <property type="entry name" value="At3g05675-like_ankyrin"/>
</dbReference>
<dbReference type="InterPro" id="IPR011333">
    <property type="entry name" value="SKP1/BTB/POZ_sf"/>
</dbReference>
<evidence type="ECO:0000259" key="4">
    <source>
        <dbReference type="PROSITE" id="PS50097"/>
    </source>
</evidence>
<feature type="domain" description="BTB" evidence="4">
    <location>
        <begin position="32"/>
        <end position="95"/>
    </location>
</feature>
<dbReference type="PROSITE" id="PS50097">
    <property type="entry name" value="BTB"/>
    <property type="match status" value="1"/>
</dbReference>
<dbReference type="AlphaFoldDB" id="A0A5D2WYD8"/>
<protein>
    <recommendedName>
        <fullName evidence="4">BTB domain-containing protein</fullName>
    </recommendedName>
</protein>
<dbReference type="Proteomes" id="UP000323597">
    <property type="component" value="Chromosome A12"/>
</dbReference>
<reference evidence="5 6" key="1">
    <citation type="submission" date="2019-07" db="EMBL/GenBank/DDBJ databases">
        <title>WGS assembly of Gossypium mustelinum.</title>
        <authorList>
            <person name="Chen Z.J."/>
            <person name="Sreedasyam A."/>
            <person name="Ando A."/>
            <person name="Song Q."/>
            <person name="De L."/>
            <person name="Hulse-Kemp A."/>
            <person name="Ding M."/>
            <person name="Ye W."/>
            <person name="Kirkbride R."/>
            <person name="Jenkins J."/>
            <person name="Plott C."/>
            <person name="Lovell J."/>
            <person name="Lin Y.-M."/>
            <person name="Vaughn R."/>
            <person name="Liu B."/>
            <person name="Li W."/>
            <person name="Simpson S."/>
            <person name="Scheffler B."/>
            <person name="Saski C."/>
            <person name="Grover C."/>
            <person name="Hu G."/>
            <person name="Conover J."/>
            <person name="Carlson J."/>
            <person name="Shu S."/>
            <person name="Boston L."/>
            <person name="Williams M."/>
            <person name="Peterson D."/>
            <person name="Mcgee K."/>
            <person name="Jones D."/>
            <person name="Wendel J."/>
            <person name="Stelly D."/>
            <person name="Grimwood J."/>
            <person name="Schmutz J."/>
        </authorList>
    </citation>
    <scope>NUCLEOTIDE SEQUENCE [LARGE SCALE GENOMIC DNA]</scope>
    <source>
        <strain evidence="5">1408120.09</strain>
    </source>
</reference>
<dbReference type="InterPro" id="IPR000210">
    <property type="entry name" value="BTB/POZ_dom"/>
</dbReference>
<keyword evidence="3" id="KW-0833">Ubl conjugation pathway</keyword>
<dbReference type="GO" id="GO:0016567">
    <property type="term" value="P:protein ubiquitination"/>
    <property type="evidence" value="ECO:0007669"/>
    <property type="project" value="UniProtKB-UniPathway"/>
</dbReference>
<name>A0A5D2WYD8_GOSMU</name>
<dbReference type="InterPro" id="IPR038920">
    <property type="entry name" value="At3g05675-like"/>
</dbReference>
<gene>
    <name evidence="5" type="ORF">E1A91_A12G260200v1</name>
</gene>
<dbReference type="PANTHER" id="PTHR31060">
    <property type="entry name" value="OSJNBA0011J08.25 PROTEIN-RELATED"/>
    <property type="match status" value="1"/>
</dbReference>
<dbReference type="Gene3D" id="3.30.710.10">
    <property type="entry name" value="Potassium Channel Kv1.1, Chain A"/>
    <property type="match status" value="1"/>
</dbReference>
<keyword evidence="6" id="KW-1185">Reference proteome</keyword>
<evidence type="ECO:0000313" key="5">
    <source>
        <dbReference type="EMBL" id="TYJ06808.1"/>
    </source>
</evidence>
<dbReference type="Pfam" id="PF25553">
    <property type="entry name" value="BTB-POZ_ANK-like"/>
    <property type="match status" value="1"/>
</dbReference>
<comment type="function">
    <text evidence="1">May act as a substrate-specific adapter of an E3 ubiquitin-protein ligase complex (CUL3-RBX1-BTB) which mediates the ubiquitination and subsequent proteasomal degradation of target proteins.</text>
</comment>
<evidence type="ECO:0000313" key="6">
    <source>
        <dbReference type="Proteomes" id="UP000323597"/>
    </source>
</evidence>
<accession>A0A5D2WYD8</accession>
<organism evidence="5 6">
    <name type="scientific">Gossypium mustelinum</name>
    <name type="common">Cotton</name>
    <name type="synonym">Gossypium caicoense</name>
    <dbReference type="NCBI Taxonomy" id="34275"/>
    <lineage>
        <taxon>Eukaryota</taxon>
        <taxon>Viridiplantae</taxon>
        <taxon>Streptophyta</taxon>
        <taxon>Embryophyta</taxon>
        <taxon>Tracheophyta</taxon>
        <taxon>Spermatophyta</taxon>
        <taxon>Magnoliopsida</taxon>
        <taxon>eudicotyledons</taxon>
        <taxon>Gunneridae</taxon>
        <taxon>Pentapetalae</taxon>
        <taxon>rosids</taxon>
        <taxon>malvids</taxon>
        <taxon>Malvales</taxon>
        <taxon>Malvaceae</taxon>
        <taxon>Malvoideae</taxon>
        <taxon>Gossypium</taxon>
    </lineage>
</organism>
<dbReference type="EMBL" id="CM017647">
    <property type="protein sequence ID" value="TYJ06808.1"/>
    <property type="molecule type" value="Genomic_DNA"/>
</dbReference>
<dbReference type="SMART" id="SM00225">
    <property type="entry name" value="BTB"/>
    <property type="match status" value="1"/>
</dbReference>
<dbReference type="Pfam" id="PF00651">
    <property type="entry name" value="BTB"/>
    <property type="match status" value="1"/>
</dbReference>
<evidence type="ECO:0000256" key="3">
    <source>
        <dbReference type="ARBA" id="ARBA00022786"/>
    </source>
</evidence>